<sequence length="274" mass="31724">MGAYNYDHATTHQESRPANHSFGRDRPRLEQEQSALRMYSYLPWELRHHIHTFCVQGSYDNEVVVRHSTGSKLALLVRQSIGTQSYQWAEDPILLQLGPDRIGMNAAREVLDTYYRTRTFKFVHEELGLLRSFLETDSFGLAIRPADHVRRLHLQIRPFKYTQLREPKWKDDEETRCLKALESLAGLQVPCTTVDIHIDLAQDFSDDEEYEELLDHAAGFVFRVMRLVDTLRMNGLKLELSFEGRWDGRDGTKLCSSSVSSIDDCITKMKIACQ</sequence>
<reference evidence="1" key="1">
    <citation type="journal article" date="2020" name="Stud. Mycol.">
        <title>101 Dothideomycetes genomes: a test case for predicting lifestyles and emergence of pathogens.</title>
        <authorList>
            <person name="Haridas S."/>
            <person name="Albert R."/>
            <person name="Binder M."/>
            <person name="Bloem J."/>
            <person name="Labutti K."/>
            <person name="Salamov A."/>
            <person name="Andreopoulos B."/>
            <person name="Baker S."/>
            <person name="Barry K."/>
            <person name="Bills G."/>
            <person name="Bluhm B."/>
            <person name="Cannon C."/>
            <person name="Castanera R."/>
            <person name="Culley D."/>
            <person name="Daum C."/>
            <person name="Ezra D."/>
            <person name="Gonzalez J."/>
            <person name="Henrissat B."/>
            <person name="Kuo A."/>
            <person name="Liang C."/>
            <person name="Lipzen A."/>
            <person name="Lutzoni F."/>
            <person name="Magnuson J."/>
            <person name="Mondo S."/>
            <person name="Nolan M."/>
            <person name="Ohm R."/>
            <person name="Pangilinan J."/>
            <person name="Park H.-J."/>
            <person name="Ramirez L."/>
            <person name="Alfaro M."/>
            <person name="Sun H."/>
            <person name="Tritt A."/>
            <person name="Yoshinaga Y."/>
            <person name="Zwiers L.-H."/>
            <person name="Turgeon B."/>
            <person name="Goodwin S."/>
            <person name="Spatafora J."/>
            <person name="Crous P."/>
            <person name="Grigoriev I."/>
        </authorList>
    </citation>
    <scope>NUCLEOTIDE SEQUENCE</scope>
    <source>
        <strain evidence="1">CBS 525.71</strain>
    </source>
</reference>
<organism evidence="1 2">
    <name type="scientific">Macroventuria anomochaeta</name>
    <dbReference type="NCBI Taxonomy" id="301207"/>
    <lineage>
        <taxon>Eukaryota</taxon>
        <taxon>Fungi</taxon>
        <taxon>Dikarya</taxon>
        <taxon>Ascomycota</taxon>
        <taxon>Pezizomycotina</taxon>
        <taxon>Dothideomycetes</taxon>
        <taxon>Pleosporomycetidae</taxon>
        <taxon>Pleosporales</taxon>
        <taxon>Pleosporineae</taxon>
        <taxon>Didymellaceae</taxon>
        <taxon>Macroventuria</taxon>
    </lineage>
</organism>
<name>A0ACB6SF33_9PLEO</name>
<evidence type="ECO:0000313" key="2">
    <source>
        <dbReference type="Proteomes" id="UP000799754"/>
    </source>
</evidence>
<gene>
    <name evidence="1" type="ORF">BU25DRAFT_406224</name>
</gene>
<comment type="caution">
    <text evidence="1">The sequence shown here is derived from an EMBL/GenBank/DDBJ whole genome shotgun (WGS) entry which is preliminary data.</text>
</comment>
<dbReference type="EMBL" id="MU006702">
    <property type="protein sequence ID" value="KAF2632931.1"/>
    <property type="molecule type" value="Genomic_DNA"/>
</dbReference>
<accession>A0ACB6SF33</accession>
<protein>
    <submittedName>
        <fullName evidence="1">Uncharacterized protein</fullName>
    </submittedName>
</protein>
<evidence type="ECO:0000313" key="1">
    <source>
        <dbReference type="EMBL" id="KAF2632931.1"/>
    </source>
</evidence>
<proteinExistence type="predicted"/>
<dbReference type="Proteomes" id="UP000799754">
    <property type="component" value="Unassembled WGS sequence"/>
</dbReference>
<keyword evidence="2" id="KW-1185">Reference proteome</keyword>